<comment type="caution">
    <text evidence="2">The sequence shown here is derived from an EMBL/GenBank/DDBJ whole genome shotgun (WGS) entry which is preliminary data.</text>
</comment>
<keyword evidence="3" id="KW-1185">Reference proteome</keyword>
<reference evidence="3" key="2">
    <citation type="journal article" date="2017" name="J. Anim. Genet.">
        <title>Multiple reference genome sequences of hot pepper reveal the massive evolution of plant disease resistance genes by retroduplication.</title>
        <authorList>
            <person name="Kim S."/>
            <person name="Park J."/>
            <person name="Yeom S.-I."/>
            <person name="Kim Y.-M."/>
            <person name="Seo E."/>
            <person name="Kim K.-T."/>
            <person name="Kim M.-S."/>
            <person name="Lee J.M."/>
            <person name="Cheong K."/>
            <person name="Shin H.-S."/>
            <person name="Kim S.-B."/>
            <person name="Han K."/>
            <person name="Lee J."/>
            <person name="Park M."/>
            <person name="Lee H.-A."/>
            <person name="Lee H.-Y."/>
            <person name="Lee Y."/>
            <person name="Oh S."/>
            <person name="Lee J.H."/>
            <person name="Choi E."/>
            <person name="Choi E."/>
            <person name="Lee S.E."/>
            <person name="Jeon J."/>
            <person name="Kim H."/>
            <person name="Choi G."/>
            <person name="Song H."/>
            <person name="Lee J."/>
            <person name="Lee S.-C."/>
            <person name="Kwon J.-K."/>
            <person name="Lee H.-Y."/>
            <person name="Koo N."/>
            <person name="Hong Y."/>
            <person name="Kim R.W."/>
            <person name="Kang W.-H."/>
            <person name="Huh J.H."/>
            <person name="Kang B.-C."/>
            <person name="Yang T.-J."/>
            <person name="Lee Y.-H."/>
            <person name="Bennetzen J.L."/>
            <person name="Choi D."/>
        </authorList>
    </citation>
    <scope>NUCLEOTIDE SEQUENCE [LARGE SCALE GENOMIC DNA]</scope>
    <source>
        <strain evidence="3">cv. PBC81</strain>
    </source>
</reference>
<evidence type="ECO:0000259" key="1">
    <source>
        <dbReference type="Pfam" id="PF25279"/>
    </source>
</evidence>
<accession>A0A2G2X4E9</accession>
<dbReference type="SUPFAM" id="SSF50969">
    <property type="entry name" value="YVTN repeat-like/Quinoprotein amine dehydrogenase"/>
    <property type="match status" value="1"/>
</dbReference>
<protein>
    <submittedName>
        <fullName evidence="2">BTB/POZ domain-containing protein</fullName>
    </submittedName>
</protein>
<gene>
    <name evidence="2" type="ORF">CQW23_06820</name>
</gene>
<evidence type="ECO:0000313" key="2">
    <source>
        <dbReference type="EMBL" id="PHT52358.1"/>
    </source>
</evidence>
<dbReference type="Pfam" id="PF25279">
    <property type="entry name" value="Beta_prop_At2g24240"/>
    <property type="match status" value="1"/>
</dbReference>
<dbReference type="AlphaFoldDB" id="A0A2G2X4E9"/>
<reference evidence="2 3" key="1">
    <citation type="journal article" date="2017" name="Genome Biol.">
        <title>New reference genome sequences of hot pepper reveal the massive evolution of plant disease-resistance genes by retroduplication.</title>
        <authorList>
            <person name="Kim S."/>
            <person name="Park J."/>
            <person name="Yeom S.I."/>
            <person name="Kim Y.M."/>
            <person name="Seo E."/>
            <person name="Kim K.T."/>
            <person name="Kim M.S."/>
            <person name="Lee J.M."/>
            <person name="Cheong K."/>
            <person name="Shin H.S."/>
            <person name="Kim S.B."/>
            <person name="Han K."/>
            <person name="Lee J."/>
            <person name="Park M."/>
            <person name="Lee H.A."/>
            <person name="Lee H.Y."/>
            <person name="Lee Y."/>
            <person name="Oh S."/>
            <person name="Lee J.H."/>
            <person name="Choi E."/>
            <person name="Choi E."/>
            <person name="Lee S.E."/>
            <person name="Jeon J."/>
            <person name="Kim H."/>
            <person name="Choi G."/>
            <person name="Song H."/>
            <person name="Lee J."/>
            <person name="Lee S.C."/>
            <person name="Kwon J.K."/>
            <person name="Lee H.Y."/>
            <person name="Koo N."/>
            <person name="Hong Y."/>
            <person name="Kim R.W."/>
            <person name="Kang W.H."/>
            <person name="Huh J.H."/>
            <person name="Kang B.C."/>
            <person name="Yang T.J."/>
            <person name="Lee Y.H."/>
            <person name="Bennetzen J.L."/>
            <person name="Choi D."/>
        </authorList>
    </citation>
    <scope>NUCLEOTIDE SEQUENCE [LARGE SCALE GENOMIC DNA]</scope>
    <source>
        <strain evidence="3">cv. PBC81</strain>
    </source>
</reference>
<feature type="domain" description="At2g24240-like C-terminal beta-propeller" evidence="1">
    <location>
        <begin position="118"/>
        <end position="437"/>
    </location>
</feature>
<dbReference type="InterPro" id="IPR057441">
    <property type="entry name" value="Beta_prop_At2g24240"/>
</dbReference>
<sequence>MHKEPKGYMFHMESSRRRLSNSIQSLNKGTSNWSIDANCVCSTTQSPSTGYSYTLKWLLICKSPAQDKYVPINLGKCKYQQKNGLSWSQPQENMEDDPSLYILVARSIAGWSVRDGEITRAIQASPSGGCCAAHGSIVHVYDWMLEECCAINLDYNKVNNLCWIDSENIVVSTDGKLGSGGMGLFNASTGELRYKFQVTDKLKGYTSGALGFSPGNKLFSSCTGPGDQHVIGVWDQVTGTRIDFLDGSPYRSQNNASRLQWLHGTKCLMVSSFNPRNSISLFDVRKNSVVWSWSSEYWSYYEDDQTKQLRDVVAIEERNSICVVDWNECLGFMDLRSTNGVVNWRNSIKDIKPSSCRNDDTNSHYDQQECCYPKLAFHEGQLFSSMNDTISVHCGSDWVPTSQFQQSHGGPIWDFSIGGDRLFALHRNEYVLDVWDTPRSPVN</sequence>
<name>A0A2G2X4E9_CAPBA</name>
<dbReference type="STRING" id="33114.A0A2G2X4E9"/>
<dbReference type="Proteomes" id="UP000224567">
    <property type="component" value="Unassembled WGS sequence"/>
</dbReference>
<evidence type="ECO:0000313" key="3">
    <source>
        <dbReference type="Proteomes" id="UP000224567"/>
    </source>
</evidence>
<proteinExistence type="predicted"/>
<organism evidence="2 3">
    <name type="scientific">Capsicum baccatum</name>
    <name type="common">Peruvian pepper</name>
    <dbReference type="NCBI Taxonomy" id="33114"/>
    <lineage>
        <taxon>Eukaryota</taxon>
        <taxon>Viridiplantae</taxon>
        <taxon>Streptophyta</taxon>
        <taxon>Embryophyta</taxon>
        <taxon>Tracheophyta</taxon>
        <taxon>Spermatophyta</taxon>
        <taxon>Magnoliopsida</taxon>
        <taxon>eudicotyledons</taxon>
        <taxon>Gunneridae</taxon>
        <taxon>Pentapetalae</taxon>
        <taxon>asterids</taxon>
        <taxon>lamiids</taxon>
        <taxon>Solanales</taxon>
        <taxon>Solanaceae</taxon>
        <taxon>Solanoideae</taxon>
        <taxon>Capsiceae</taxon>
        <taxon>Capsicum</taxon>
    </lineage>
</organism>
<dbReference type="InterPro" id="IPR011044">
    <property type="entry name" value="Quino_amine_DH_bsu"/>
</dbReference>
<dbReference type="EMBL" id="MLFT02000003">
    <property type="protein sequence ID" value="PHT52358.1"/>
    <property type="molecule type" value="Genomic_DNA"/>
</dbReference>
<dbReference type="OrthoDB" id="1279476at2759"/>